<keyword evidence="6 8" id="KW-0592">Phosphate transport</keyword>
<dbReference type="FunFam" id="1.20.58.220:FF:000004">
    <property type="entry name" value="Phosphate-specific transport system accessory protein PhoU"/>
    <property type="match status" value="1"/>
</dbReference>
<comment type="similarity">
    <text evidence="2 8">Belongs to the PhoU family.</text>
</comment>
<keyword evidence="5 8" id="KW-0963">Cytoplasm</keyword>
<dbReference type="InterPro" id="IPR038078">
    <property type="entry name" value="PhoU-like_sf"/>
</dbReference>
<name>A0AAU9EHA8_9BACT</name>
<comment type="subunit">
    <text evidence="3 8">Homodimer.</text>
</comment>
<feature type="domain" description="PhoU" evidence="9">
    <location>
        <begin position="123"/>
        <end position="206"/>
    </location>
</feature>
<dbReference type="AlphaFoldDB" id="A0AAU9EHA8"/>
<dbReference type="NCBIfam" id="TIGR02135">
    <property type="entry name" value="phoU_full"/>
    <property type="match status" value="1"/>
</dbReference>
<dbReference type="GO" id="GO:0006817">
    <property type="term" value="P:phosphate ion transport"/>
    <property type="evidence" value="ECO:0007669"/>
    <property type="project" value="UniProtKB-KW"/>
</dbReference>
<reference evidence="11" key="1">
    <citation type="journal article" date="2023" name="Arch. Microbiol.">
        <title>Desulfoferula mesophilus gen. nov. sp. nov., a mesophilic sulfate-reducing bacterium isolated from a brackish lake sediment.</title>
        <authorList>
            <person name="Watanabe T."/>
            <person name="Yabe T."/>
            <person name="Tsuji J.M."/>
            <person name="Fukui M."/>
        </authorList>
    </citation>
    <scope>NUCLEOTIDE SEQUENCE [LARGE SCALE GENOMIC DNA]</scope>
    <source>
        <strain evidence="11">12FAK</strain>
    </source>
</reference>
<evidence type="ECO:0000256" key="6">
    <source>
        <dbReference type="ARBA" id="ARBA00022592"/>
    </source>
</evidence>
<dbReference type="SUPFAM" id="SSF109755">
    <property type="entry name" value="PhoU-like"/>
    <property type="match status" value="1"/>
</dbReference>
<proteinExistence type="inferred from homology"/>
<evidence type="ECO:0000313" key="11">
    <source>
        <dbReference type="Proteomes" id="UP001366166"/>
    </source>
</evidence>
<dbReference type="PANTHER" id="PTHR42930">
    <property type="entry name" value="PHOSPHATE-SPECIFIC TRANSPORT SYSTEM ACCESSORY PROTEIN PHOU"/>
    <property type="match status" value="1"/>
</dbReference>
<comment type="subcellular location">
    <subcellularLocation>
        <location evidence="1 8">Cytoplasm</location>
    </subcellularLocation>
</comment>
<dbReference type="KEGG" id="dmp:FAK_04120"/>
<dbReference type="InterPro" id="IPR026022">
    <property type="entry name" value="PhoU_dom"/>
</dbReference>
<evidence type="ECO:0000256" key="1">
    <source>
        <dbReference type="ARBA" id="ARBA00004496"/>
    </source>
</evidence>
<protein>
    <recommendedName>
        <fullName evidence="8">Phosphate-specific transport system accessory protein PhoU</fullName>
    </recommendedName>
</protein>
<dbReference type="GO" id="GO:0005737">
    <property type="term" value="C:cytoplasm"/>
    <property type="evidence" value="ECO:0007669"/>
    <property type="project" value="UniProtKB-SubCell"/>
</dbReference>
<dbReference type="PANTHER" id="PTHR42930:SF3">
    <property type="entry name" value="PHOSPHATE-SPECIFIC TRANSPORT SYSTEM ACCESSORY PROTEIN PHOU"/>
    <property type="match status" value="1"/>
</dbReference>
<dbReference type="Gene3D" id="1.20.58.220">
    <property type="entry name" value="Phosphate transport system protein phou homolog 2, domain 2"/>
    <property type="match status" value="1"/>
</dbReference>
<accession>A0AAU9EHA8</accession>
<evidence type="ECO:0000256" key="3">
    <source>
        <dbReference type="ARBA" id="ARBA00011738"/>
    </source>
</evidence>
<feature type="domain" description="PhoU" evidence="9">
    <location>
        <begin position="18"/>
        <end position="106"/>
    </location>
</feature>
<dbReference type="RefSeq" id="WP_338604978.1">
    <property type="nucleotide sequence ID" value="NZ_AP028679.1"/>
</dbReference>
<dbReference type="Proteomes" id="UP001366166">
    <property type="component" value="Chromosome"/>
</dbReference>
<gene>
    <name evidence="10" type="primary">phoU</name>
    <name evidence="10" type="ORF">FAK_04120</name>
</gene>
<dbReference type="GO" id="GO:0045936">
    <property type="term" value="P:negative regulation of phosphate metabolic process"/>
    <property type="evidence" value="ECO:0007669"/>
    <property type="project" value="InterPro"/>
</dbReference>
<evidence type="ECO:0000256" key="4">
    <source>
        <dbReference type="ARBA" id="ARBA00022448"/>
    </source>
</evidence>
<dbReference type="EMBL" id="AP028679">
    <property type="protein sequence ID" value="BEQ13346.1"/>
    <property type="molecule type" value="Genomic_DNA"/>
</dbReference>
<evidence type="ECO:0000256" key="5">
    <source>
        <dbReference type="ARBA" id="ARBA00022490"/>
    </source>
</evidence>
<dbReference type="GO" id="GO:0030643">
    <property type="term" value="P:intracellular phosphate ion homeostasis"/>
    <property type="evidence" value="ECO:0007669"/>
    <property type="project" value="InterPro"/>
</dbReference>
<evidence type="ECO:0000256" key="8">
    <source>
        <dbReference type="PIRNR" id="PIRNR003107"/>
    </source>
</evidence>
<dbReference type="PIRSF" id="PIRSF003107">
    <property type="entry name" value="PhoU"/>
    <property type="match status" value="1"/>
</dbReference>
<evidence type="ECO:0000259" key="9">
    <source>
        <dbReference type="Pfam" id="PF01895"/>
    </source>
</evidence>
<dbReference type="Pfam" id="PF01895">
    <property type="entry name" value="PhoU"/>
    <property type="match status" value="2"/>
</dbReference>
<dbReference type="InterPro" id="IPR028366">
    <property type="entry name" value="PhoU"/>
</dbReference>
<comment type="function">
    <text evidence="7 8">Plays a role in the regulation of phosphate uptake.</text>
</comment>
<sequence>MQGLSYFHRRMQEVKEDLLKMAGRAEEAVYTATQALVKRNRALAQTVIQGDRRIDLMQNEIEERCISLLATQQPVAVDLRFLSAVIKITSFLERMGDQAVNLAQRVDVLAEMSPSDTPATLVAMGDIAREMAKTCLDAFVAEDVAKAEAVLARDDELDHLCRTFLEEMIAWMTEERRVIRRGVELVLASRHLERIGDEATNVAEEVVYLVEGRIIRHGGKKGIAAGQA</sequence>
<keyword evidence="4 8" id="KW-0813">Transport</keyword>
<evidence type="ECO:0000256" key="7">
    <source>
        <dbReference type="ARBA" id="ARBA00056181"/>
    </source>
</evidence>
<evidence type="ECO:0000256" key="2">
    <source>
        <dbReference type="ARBA" id="ARBA00008107"/>
    </source>
</evidence>
<evidence type="ECO:0000313" key="10">
    <source>
        <dbReference type="EMBL" id="BEQ13346.1"/>
    </source>
</evidence>
<organism evidence="10 11">
    <name type="scientific">Desulfoferula mesophila</name>
    <dbReference type="NCBI Taxonomy" id="3058419"/>
    <lineage>
        <taxon>Bacteria</taxon>
        <taxon>Pseudomonadati</taxon>
        <taxon>Thermodesulfobacteriota</taxon>
        <taxon>Desulfarculia</taxon>
        <taxon>Desulfarculales</taxon>
        <taxon>Desulfarculaceae</taxon>
        <taxon>Desulfoferula</taxon>
    </lineage>
</organism>
<keyword evidence="11" id="KW-1185">Reference proteome</keyword>